<gene>
    <name evidence="1" type="ordered locus">PCC7424_0309</name>
</gene>
<proteinExistence type="predicted"/>
<dbReference type="STRING" id="65393.PCC7424_0309"/>
<keyword evidence="2" id="KW-1185">Reference proteome</keyword>
<evidence type="ECO:0008006" key="3">
    <source>
        <dbReference type="Google" id="ProtNLM"/>
    </source>
</evidence>
<dbReference type="AlphaFoldDB" id="B7KBV4"/>
<dbReference type="Proteomes" id="UP000002384">
    <property type="component" value="Chromosome"/>
</dbReference>
<organism evidence="1 2">
    <name type="scientific">Gloeothece citriformis (strain PCC 7424)</name>
    <name type="common">Cyanothece sp. (strain PCC 7424)</name>
    <dbReference type="NCBI Taxonomy" id="65393"/>
    <lineage>
        <taxon>Bacteria</taxon>
        <taxon>Bacillati</taxon>
        <taxon>Cyanobacteriota</taxon>
        <taxon>Cyanophyceae</taxon>
        <taxon>Oscillatoriophycideae</taxon>
        <taxon>Chroococcales</taxon>
        <taxon>Aphanothecaceae</taxon>
        <taxon>Gloeothece</taxon>
        <taxon>Gloeothece citriformis</taxon>
    </lineage>
</organism>
<protein>
    <recommendedName>
        <fullName evidence="3">Cyclase/dehydrase</fullName>
    </recommendedName>
</protein>
<accession>B7KBV4</accession>
<evidence type="ECO:0000313" key="1">
    <source>
        <dbReference type="EMBL" id="ACK68777.1"/>
    </source>
</evidence>
<dbReference type="RefSeq" id="WP_012597727.1">
    <property type="nucleotide sequence ID" value="NC_011729.1"/>
</dbReference>
<reference evidence="2" key="1">
    <citation type="journal article" date="2011" name="MBio">
        <title>Novel metabolic attributes of the genus Cyanothece, comprising a group of unicellular nitrogen-fixing Cyanobacteria.</title>
        <authorList>
            <person name="Bandyopadhyay A."/>
            <person name="Elvitigala T."/>
            <person name="Welsh E."/>
            <person name="Stockel J."/>
            <person name="Liberton M."/>
            <person name="Min H."/>
            <person name="Sherman L.A."/>
            <person name="Pakrasi H.B."/>
        </authorList>
    </citation>
    <scope>NUCLEOTIDE SEQUENCE [LARGE SCALE GENOMIC DNA]</scope>
    <source>
        <strain evidence="2">PCC 7424</strain>
    </source>
</reference>
<dbReference type="KEGG" id="cyc:PCC7424_0309"/>
<dbReference type="eggNOG" id="ENOG502ZKHE">
    <property type="taxonomic scope" value="Bacteria"/>
</dbReference>
<dbReference type="HOGENOM" id="CLU_1509884_0_0_3"/>
<dbReference type="EMBL" id="CP001291">
    <property type="protein sequence ID" value="ACK68777.1"/>
    <property type="molecule type" value="Genomic_DNA"/>
</dbReference>
<evidence type="ECO:0000313" key="2">
    <source>
        <dbReference type="Proteomes" id="UP000002384"/>
    </source>
</evidence>
<name>B7KBV4_GLOC7</name>
<sequence>MLINLTSRIPFPRPLVYATFRDCLVDLVPYIPSVKNIEIKSRQNKPDHIESINEWRGKGEIPGLLKPWIKEDLLTWTEYNIWKEGTFSLEWRIQTHAFTEAVQWAGINHFIDKEGTTLIESQGQLKIDPKGLKNIPPLMRSQAAQVAEKYLAKQVEPNLSLMSEGVRQYLSKQTRQ</sequence>
<dbReference type="OrthoDB" id="459727at2"/>